<evidence type="ECO:0000313" key="3">
    <source>
        <dbReference type="Proteomes" id="UP000439903"/>
    </source>
</evidence>
<evidence type="ECO:0000313" key="2">
    <source>
        <dbReference type="EMBL" id="KAF0488611.1"/>
    </source>
</evidence>
<accession>A0A8H4AFF2</accession>
<reference evidence="2 3" key="1">
    <citation type="journal article" date="2019" name="Environ. Microbiol.">
        <title>At the nexus of three kingdoms: the genome of the mycorrhizal fungus Gigaspora margarita provides insights into plant, endobacterial and fungal interactions.</title>
        <authorList>
            <person name="Venice F."/>
            <person name="Ghignone S."/>
            <person name="Salvioli di Fossalunga A."/>
            <person name="Amselem J."/>
            <person name="Novero M."/>
            <person name="Xianan X."/>
            <person name="Sedzielewska Toro K."/>
            <person name="Morin E."/>
            <person name="Lipzen A."/>
            <person name="Grigoriev I.V."/>
            <person name="Henrissat B."/>
            <person name="Martin F.M."/>
            <person name="Bonfante P."/>
        </authorList>
    </citation>
    <scope>NUCLEOTIDE SEQUENCE [LARGE SCALE GENOMIC DNA]</scope>
    <source>
        <strain evidence="2 3">BEG34</strain>
    </source>
</reference>
<dbReference type="Gene3D" id="2.170.16.10">
    <property type="entry name" value="Hedgehog/Intein (Hint) domain"/>
    <property type="match status" value="1"/>
</dbReference>
<sequence>MGRMRIEYEKKQKDSLDTMTNDMKNRFDEMTSQISNLNQQIARLESEKNNLESEKNIMESSKNQPLELNKNQMESNQRRLENEIAELRRQLNSRSDGCFALDTKCYIRVTPTHCIFSSAVVISLLYAQDVVPGETKILVLNKSNKHILVIIDSIDIEKDTGYISFYTRAGAVIANNMLCSC</sequence>
<keyword evidence="3" id="KW-1185">Reference proteome</keyword>
<protein>
    <submittedName>
        <fullName evidence="2">GTPase imap family member 8-like</fullName>
    </submittedName>
</protein>
<dbReference type="SUPFAM" id="SSF51294">
    <property type="entry name" value="Hedgehog/intein (Hint) domain"/>
    <property type="match status" value="1"/>
</dbReference>
<dbReference type="SUPFAM" id="SSF75704">
    <property type="entry name" value="Mitotic arrest deficient-like 1, Mad1"/>
    <property type="match status" value="1"/>
</dbReference>
<feature type="coiled-coil region" evidence="1">
    <location>
        <begin position="20"/>
        <end position="97"/>
    </location>
</feature>
<gene>
    <name evidence="2" type="ORF">F8M41_022238</name>
</gene>
<dbReference type="Proteomes" id="UP000439903">
    <property type="component" value="Unassembled WGS sequence"/>
</dbReference>
<proteinExistence type="predicted"/>
<name>A0A8H4AFF2_GIGMA</name>
<dbReference type="InterPro" id="IPR036844">
    <property type="entry name" value="Hint_dom_sf"/>
</dbReference>
<evidence type="ECO:0000256" key="1">
    <source>
        <dbReference type="SAM" id="Coils"/>
    </source>
</evidence>
<dbReference type="OrthoDB" id="8954335at2759"/>
<dbReference type="AlphaFoldDB" id="A0A8H4AFF2"/>
<comment type="caution">
    <text evidence="2">The sequence shown here is derived from an EMBL/GenBank/DDBJ whole genome shotgun (WGS) entry which is preliminary data.</text>
</comment>
<organism evidence="2 3">
    <name type="scientific">Gigaspora margarita</name>
    <dbReference type="NCBI Taxonomy" id="4874"/>
    <lineage>
        <taxon>Eukaryota</taxon>
        <taxon>Fungi</taxon>
        <taxon>Fungi incertae sedis</taxon>
        <taxon>Mucoromycota</taxon>
        <taxon>Glomeromycotina</taxon>
        <taxon>Glomeromycetes</taxon>
        <taxon>Diversisporales</taxon>
        <taxon>Gigasporaceae</taxon>
        <taxon>Gigaspora</taxon>
    </lineage>
</organism>
<keyword evidence="1" id="KW-0175">Coiled coil</keyword>
<dbReference type="EMBL" id="WTPW01000681">
    <property type="protein sequence ID" value="KAF0488611.1"/>
    <property type="molecule type" value="Genomic_DNA"/>
</dbReference>